<name>A0ABP8WX96_9ACTN</name>
<dbReference type="Proteomes" id="UP001500621">
    <property type="component" value="Unassembled WGS sequence"/>
</dbReference>
<evidence type="ECO:0000313" key="1">
    <source>
        <dbReference type="EMBL" id="GAA4696515.1"/>
    </source>
</evidence>
<protein>
    <submittedName>
        <fullName evidence="1">Uncharacterized protein</fullName>
    </submittedName>
</protein>
<keyword evidence="2" id="KW-1185">Reference proteome</keyword>
<sequence>MVCDDGVLDRVRRQGMGAAGGRIGSTVVWGNSHAARHPTEHSASGGAGVVIAVVGVERSSEARGEARRARGELDGKIVT</sequence>
<accession>A0ABP8WX96</accession>
<organism evidence="1 2">
    <name type="scientific">Nocardioides nanhaiensis</name>
    <dbReference type="NCBI Taxonomy" id="1476871"/>
    <lineage>
        <taxon>Bacteria</taxon>
        <taxon>Bacillati</taxon>
        <taxon>Actinomycetota</taxon>
        <taxon>Actinomycetes</taxon>
        <taxon>Propionibacteriales</taxon>
        <taxon>Nocardioidaceae</taxon>
        <taxon>Nocardioides</taxon>
    </lineage>
</organism>
<evidence type="ECO:0000313" key="2">
    <source>
        <dbReference type="Proteomes" id="UP001500621"/>
    </source>
</evidence>
<reference evidence="2" key="1">
    <citation type="journal article" date="2019" name="Int. J. Syst. Evol. Microbiol.">
        <title>The Global Catalogue of Microorganisms (GCM) 10K type strain sequencing project: providing services to taxonomists for standard genome sequencing and annotation.</title>
        <authorList>
            <consortium name="The Broad Institute Genomics Platform"/>
            <consortium name="The Broad Institute Genome Sequencing Center for Infectious Disease"/>
            <person name="Wu L."/>
            <person name="Ma J."/>
        </authorList>
    </citation>
    <scope>NUCLEOTIDE SEQUENCE [LARGE SCALE GENOMIC DNA]</scope>
    <source>
        <strain evidence="2">JCM 18127</strain>
    </source>
</reference>
<comment type="caution">
    <text evidence="1">The sequence shown here is derived from an EMBL/GenBank/DDBJ whole genome shotgun (WGS) entry which is preliminary data.</text>
</comment>
<dbReference type="EMBL" id="BAABIM010000004">
    <property type="protein sequence ID" value="GAA4696515.1"/>
    <property type="molecule type" value="Genomic_DNA"/>
</dbReference>
<proteinExistence type="predicted"/>
<gene>
    <name evidence="1" type="ORF">GCM10023226_38730</name>
</gene>